<accession>A0ACC2EPW5</accession>
<organism evidence="1 2">
    <name type="scientific">Diphasiastrum complanatum</name>
    <name type="common">Issler's clubmoss</name>
    <name type="synonym">Lycopodium complanatum</name>
    <dbReference type="NCBI Taxonomy" id="34168"/>
    <lineage>
        <taxon>Eukaryota</taxon>
        <taxon>Viridiplantae</taxon>
        <taxon>Streptophyta</taxon>
        <taxon>Embryophyta</taxon>
        <taxon>Tracheophyta</taxon>
        <taxon>Lycopodiopsida</taxon>
        <taxon>Lycopodiales</taxon>
        <taxon>Lycopodiaceae</taxon>
        <taxon>Lycopodioideae</taxon>
        <taxon>Diphasiastrum</taxon>
    </lineage>
</organism>
<dbReference type="EMBL" id="CM055092">
    <property type="protein sequence ID" value="KAJ7568472.1"/>
    <property type="molecule type" value="Genomic_DNA"/>
</dbReference>
<comment type="caution">
    <text evidence="1">The sequence shown here is derived from an EMBL/GenBank/DDBJ whole genome shotgun (WGS) entry which is preliminary data.</text>
</comment>
<keyword evidence="2" id="KW-1185">Reference proteome</keyword>
<dbReference type="Proteomes" id="UP001162992">
    <property type="component" value="Chromosome 1"/>
</dbReference>
<sequence length="1748" mass="196419">MAEELLDRRTIFVEPEKIARRYQLEVLERALSHNTIIYLETGCGKTLIAVLLIRALSHLFRKPEKGICVFLVPSICICKQQAEYIKFHTDLHVGQYYGTGIPVSSDQKWTEELKKYEVFVMTPEILLRTLRHCFIKKENIKLLIFDECHHAGKNHPYAIIMKEFYHDHLGESPRIFGMTASPITGKGNSASGPLVYKRAIEELESTLNAKIYTVKEKAEVDMYMPSPKLQVIYYNRLSPTTTLSEKLYLLQREHTQRQWTFASLVGQNNSEPSPIVSKEKVRIIHKLYSSLEYFLKELGLWCAEKAAHCFLKDEEKDLQVGSEGCVPTDDCKVAFLHDALRLLNSALMQDLSVIQDDDWSDGSSLISTKVQTLLCLLQSYKKIMGLKCIVFVERILTTHLLMLLLGQMPNFAFLKCESLAGHRSSYGRKSHANQQEVIKEFRSSELNLLVATNVAEEGLDIQTCCLVIRFDIPKTEHSFIQSKGRARQRGSDYIVLIEAGNENQESWLQSVVKGETLLQEQAQQSSELTTVKAFLQINDNEPYTVGSTGATVNLDSSVSLLHHYCAKLPGQRLYELRPQFSYYTDDEGVICTVKLPGSEPVCKVTGHRCETPSLAKRAACLEACRRLHYAGALTDYLIPVSKTDVDTACLASQRSSKQENKQDMDTFETLVPDALRGNWDASCGKIVLHAYLLSFTSEPADREYASFYLLLQSELNTAAETMPLELTLGQGPGVVASLRPSGRVEFDEHEIELAKTFQKKLFSMVFDWKTGSSLLEALPTDSANSWDCSKMYLLLPQLHKHGVTDSSDISIDWNMIRIVSLPVSSLAGFNASIDDSLVQENESMLQFADGSLPAKLALNAFVVTGHNGRPYCVAEVMQGVNADSVFKPRPSEYKSYVDYFLKRYNKVVRYPHQPLLRAKHLSGLQNFLIEHPSVSGTKPKVDATVELPPDICILKLVGVSSSVVNATTLVPSCMHRIENFFIAVQLQNKLAAAFEEGGQISSTTVLKALTTSKCTEKFSLESLEMLGDSCLKFAVTQHLFLIHADEDEGKLSCRRASEISNNNLYRLGLAKDIPVHIRDGMFNPDEWQAPGRVVHETRPLEDSQSGCYEVVTRCTKRYHQIKKKTVADVVEALIGGFVVDSGLKAAIAFMQWLGLQVHVDPSLLAKIYNYSEPSTLNQKIEFVEVERILGYSFQKKNLLVEALTHPSYHDSKSNYQRLEFLGDAVLDFLMARHLYLSFPGLKPGLLSDLKSATVNNWSLSLVAMRYGLHRFLLESTAQLMPCIEKFLSESQSSQRWEDDGAPKVLSDIVESLAGAIFLDTGFSVSKVWIIFEPLLQPIVSPETLQIHPVRELHELCQFHGFDLSYTNEILNAQEKRFTAKVEMQGTNNVVAIVNSPINLRKKVSKLRAAKDVLEKLKIQGWIHPCHKLASALKKTGLLENSTSFKQELWNSGLLINNELSKLEFPIKADFGSRLDSCTSLLRKESCKEATGSSKHQSCESYSFLNDFNSCNHVQITPKDQPKTTYICDVKVSHQPSDVTHSSPPNTIKYAPEGTMVFKEEPCSNHFVIDHEPFGASPLYDESSLEGAFSSLQNLSINCKSNSRLSNQLSNESKSSSVHPLLGSDLRTTNHTQKHEMASIVELLRLRAANNEAWISRTKADTLDSQGPPRSKLYEFCARNNWRDPLFTCCNEQGPPHLKIFTFSVTITLPEEKHMEFSGEPMRDHKAAKDSAASCALIWLKDNFARLLQ</sequence>
<protein>
    <submittedName>
        <fullName evidence="1">Uncharacterized protein</fullName>
    </submittedName>
</protein>
<evidence type="ECO:0000313" key="1">
    <source>
        <dbReference type="EMBL" id="KAJ7568472.1"/>
    </source>
</evidence>
<name>A0ACC2EPW5_DIPCM</name>
<gene>
    <name evidence="1" type="ORF">O6H91_01G033700</name>
</gene>
<evidence type="ECO:0000313" key="2">
    <source>
        <dbReference type="Proteomes" id="UP001162992"/>
    </source>
</evidence>
<proteinExistence type="predicted"/>
<reference evidence="2" key="1">
    <citation type="journal article" date="2024" name="Proc. Natl. Acad. Sci. U.S.A.">
        <title>Extraordinary preservation of gene collinearity over three hundred million years revealed in homosporous lycophytes.</title>
        <authorList>
            <person name="Li C."/>
            <person name="Wickell D."/>
            <person name="Kuo L.Y."/>
            <person name="Chen X."/>
            <person name="Nie B."/>
            <person name="Liao X."/>
            <person name="Peng D."/>
            <person name="Ji J."/>
            <person name="Jenkins J."/>
            <person name="Williams M."/>
            <person name="Shu S."/>
            <person name="Plott C."/>
            <person name="Barry K."/>
            <person name="Rajasekar S."/>
            <person name="Grimwood J."/>
            <person name="Han X."/>
            <person name="Sun S."/>
            <person name="Hou Z."/>
            <person name="He W."/>
            <person name="Dai G."/>
            <person name="Sun C."/>
            <person name="Schmutz J."/>
            <person name="Leebens-Mack J.H."/>
            <person name="Li F.W."/>
            <person name="Wang L."/>
        </authorList>
    </citation>
    <scope>NUCLEOTIDE SEQUENCE [LARGE SCALE GENOMIC DNA]</scope>
    <source>
        <strain evidence="2">cv. PW_Plant_1</strain>
    </source>
</reference>